<dbReference type="InterPro" id="IPR001680">
    <property type="entry name" value="WD40_rpt"/>
</dbReference>
<evidence type="ECO:0000256" key="1">
    <source>
        <dbReference type="ARBA" id="ARBA00022574"/>
    </source>
</evidence>
<dbReference type="SUPFAM" id="SSF81383">
    <property type="entry name" value="F-box domain"/>
    <property type="match status" value="1"/>
</dbReference>
<accession>A0ABM1A1V3</accession>
<dbReference type="InterPro" id="IPR036047">
    <property type="entry name" value="F-box-like_dom_sf"/>
</dbReference>
<proteinExistence type="predicted"/>
<dbReference type="PANTHER" id="PTHR22847">
    <property type="entry name" value="WD40 REPEAT PROTEIN"/>
    <property type="match status" value="1"/>
</dbReference>
<dbReference type="Gene3D" id="2.130.10.10">
    <property type="entry name" value="YVTN repeat-like/Quinoprotein amine dehydrogenase"/>
    <property type="match status" value="2"/>
</dbReference>
<protein>
    <submittedName>
        <fullName evidence="5">F-box/WD repeat-containing protein 9</fullName>
    </submittedName>
</protein>
<feature type="compositionally biased region" description="Basic and acidic residues" evidence="3">
    <location>
        <begin position="129"/>
        <end position="141"/>
    </location>
</feature>
<evidence type="ECO:0000256" key="2">
    <source>
        <dbReference type="ARBA" id="ARBA00022737"/>
    </source>
</evidence>
<feature type="region of interest" description="Disordered" evidence="3">
    <location>
        <begin position="129"/>
        <end position="177"/>
    </location>
</feature>
<feature type="region of interest" description="Disordered" evidence="3">
    <location>
        <begin position="1"/>
        <end position="66"/>
    </location>
</feature>
<dbReference type="InterPro" id="IPR015943">
    <property type="entry name" value="WD40/YVTN_repeat-like_dom_sf"/>
</dbReference>
<reference evidence="5" key="1">
    <citation type="submission" date="2025-08" db="UniProtKB">
        <authorList>
            <consortium name="RefSeq"/>
        </authorList>
    </citation>
    <scope>IDENTIFICATION</scope>
</reference>
<evidence type="ECO:0000256" key="3">
    <source>
        <dbReference type="SAM" id="MobiDB-lite"/>
    </source>
</evidence>
<feature type="compositionally biased region" description="Polar residues" evidence="3">
    <location>
        <begin position="39"/>
        <end position="66"/>
    </location>
</feature>
<keyword evidence="2" id="KW-0677">Repeat</keyword>
<keyword evidence="1" id="KW-0853">WD repeat</keyword>
<organism evidence="4 5">
    <name type="scientific">Aplysia californica</name>
    <name type="common">California sea hare</name>
    <dbReference type="NCBI Taxonomy" id="6500"/>
    <lineage>
        <taxon>Eukaryota</taxon>
        <taxon>Metazoa</taxon>
        <taxon>Spiralia</taxon>
        <taxon>Lophotrochozoa</taxon>
        <taxon>Mollusca</taxon>
        <taxon>Gastropoda</taxon>
        <taxon>Heterobranchia</taxon>
        <taxon>Euthyneura</taxon>
        <taxon>Tectipleura</taxon>
        <taxon>Aplysiida</taxon>
        <taxon>Aplysioidea</taxon>
        <taxon>Aplysiidae</taxon>
        <taxon>Aplysia</taxon>
    </lineage>
</organism>
<dbReference type="GeneID" id="101855569"/>
<dbReference type="Proteomes" id="UP000694888">
    <property type="component" value="Unplaced"/>
</dbReference>
<evidence type="ECO:0000313" key="5">
    <source>
        <dbReference type="RefSeq" id="XP_012939124.1"/>
    </source>
</evidence>
<dbReference type="SMART" id="SM00320">
    <property type="entry name" value="WD40"/>
    <property type="match status" value="5"/>
</dbReference>
<name>A0ABM1A1V3_APLCA</name>
<dbReference type="Pfam" id="PF00400">
    <property type="entry name" value="WD40"/>
    <property type="match status" value="2"/>
</dbReference>
<dbReference type="RefSeq" id="XP_012939124.1">
    <property type="nucleotide sequence ID" value="XM_013083670.2"/>
</dbReference>
<dbReference type="SUPFAM" id="SSF50978">
    <property type="entry name" value="WD40 repeat-like"/>
    <property type="match status" value="1"/>
</dbReference>
<sequence>MEEPCPGVCSDAGDSDNAADVAASAPSLSRTPEADGEEVSQQPTSNKQSPASPSACSDVSGVTETESACLADEHGFPARLADGDVGEDASADCFDFGACAGSQDMASAPVESFENICSDHKECLPVAEGKDSEHRDGDVHMVESNPSGKADHDEKLGGSRSESPAQEMNVEGQGQGQCECGEDPAVLKMVGCEEEMVGCVRGSCDVPDEKPEETWGQSSAWSPPYEGGLRLDQLHDDVIFHIAVFLEARVVRDSLSKVCLRFLEMFDNEAYWKSRVFLRCHKPYPAVVSASDFSWVDACVAREDSYHTWRDWSRNTRHFLYGHNVNGEVDAVHLMKEGRLLASGDRNRFLNIVDLAKWDDSPGVQPDKQMADMLVHSDISHGGWIWSMASVGDTLITGSWDTHVRMFDLAAGCAQAQSFKCKSAVLCLYAEEKEVVASCFKEVAFFDRRSSALKMRIFHTKPVLSVVGNGQFIVSGSEDKSIVVFDRTAGKIFTTLKMDNYPLCMSLQDQQLWCGDRLGRLHLHNATGGMFSHVGTYDVSHKDKLTGVVATLGATFTCSGDKSVKVIEPTREPEVIASLDVHTKEVAKIDYNSGVLASAGGDECVGVWLPDHWDARSFRHLL</sequence>
<dbReference type="PANTHER" id="PTHR22847:SF637">
    <property type="entry name" value="WD REPEAT DOMAIN 5B"/>
    <property type="match status" value="1"/>
</dbReference>
<gene>
    <name evidence="5" type="primary">LOC101855569</name>
</gene>
<evidence type="ECO:0000313" key="4">
    <source>
        <dbReference type="Proteomes" id="UP000694888"/>
    </source>
</evidence>
<dbReference type="InterPro" id="IPR036322">
    <property type="entry name" value="WD40_repeat_dom_sf"/>
</dbReference>
<feature type="compositionally biased region" description="Low complexity" evidence="3">
    <location>
        <begin position="10"/>
        <end position="29"/>
    </location>
</feature>
<keyword evidence="4" id="KW-1185">Reference proteome</keyword>